<protein>
    <submittedName>
        <fullName evidence="1">Uncharacterized protein</fullName>
    </submittedName>
</protein>
<dbReference type="EMBL" id="LAZR01001997">
    <property type="protein sequence ID" value="KKN35969.1"/>
    <property type="molecule type" value="Genomic_DNA"/>
</dbReference>
<accession>A0A0F9Q0H1</accession>
<comment type="caution">
    <text evidence="1">The sequence shown here is derived from an EMBL/GenBank/DDBJ whole genome shotgun (WGS) entry which is preliminary data.</text>
</comment>
<name>A0A0F9Q0H1_9ZZZZ</name>
<sequence>MQNEICKYIEYSVINNFFQFETLENLSMNLV</sequence>
<organism evidence="1">
    <name type="scientific">marine sediment metagenome</name>
    <dbReference type="NCBI Taxonomy" id="412755"/>
    <lineage>
        <taxon>unclassified sequences</taxon>
        <taxon>metagenomes</taxon>
        <taxon>ecological metagenomes</taxon>
    </lineage>
</organism>
<dbReference type="AlphaFoldDB" id="A0A0F9Q0H1"/>
<proteinExistence type="predicted"/>
<reference evidence="1" key="1">
    <citation type="journal article" date="2015" name="Nature">
        <title>Complex archaea that bridge the gap between prokaryotes and eukaryotes.</title>
        <authorList>
            <person name="Spang A."/>
            <person name="Saw J.H."/>
            <person name="Jorgensen S.L."/>
            <person name="Zaremba-Niedzwiedzka K."/>
            <person name="Martijn J."/>
            <person name="Lind A.E."/>
            <person name="van Eijk R."/>
            <person name="Schleper C."/>
            <person name="Guy L."/>
            <person name="Ettema T.J."/>
        </authorList>
    </citation>
    <scope>NUCLEOTIDE SEQUENCE</scope>
</reference>
<evidence type="ECO:0000313" key="1">
    <source>
        <dbReference type="EMBL" id="KKN35969.1"/>
    </source>
</evidence>
<gene>
    <name evidence="1" type="ORF">LCGC14_0778310</name>
</gene>